<comment type="caution">
    <text evidence="1">The sequence shown here is derived from an EMBL/GenBank/DDBJ whole genome shotgun (WGS) entry which is preliminary data.</text>
</comment>
<gene>
    <name evidence="1" type="ORF">E2562_013189</name>
</gene>
<evidence type="ECO:0000313" key="1">
    <source>
        <dbReference type="EMBL" id="KAF0912236.1"/>
    </source>
</evidence>
<reference evidence="1 2" key="1">
    <citation type="submission" date="2019-11" db="EMBL/GenBank/DDBJ databases">
        <title>Whole genome sequence of Oryza granulata.</title>
        <authorList>
            <person name="Li W."/>
        </authorList>
    </citation>
    <scope>NUCLEOTIDE SEQUENCE [LARGE SCALE GENOMIC DNA]</scope>
    <source>
        <strain evidence="2">cv. Menghai</strain>
        <tissue evidence="1">Leaf</tissue>
    </source>
</reference>
<proteinExistence type="predicted"/>
<dbReference type="AlphaFoldDB" id="A0A6G1DII2"/>
<dbReference type="Proteomes" id="UP000479710">
    <property type="component" value="Unassembled WGS sequence"/>
</dbReference>
<accession>A0A6G1DII2</accession>
<keyword evidence="2" id="KW-1185">Reference proteome</keyword>
<dbReference type="EMBL" id="SPHZ02000006">
    <property type="protein sequence ID" value="KAF0912236.1"/>
    <property type="molecule type" value="Genomic_DNA"/>
</dbReference>
<organism evidence="1 2">
    <name type="scientific">Oryza meyeriana var. granulata</name>
    <dbReference type="NCBI Taxonomy" id="110450"/>
    <lineage>
        <taxon>Eukaryota</taxon>
        <taxon>Viridiplantae</taxon>
        <taxon>Streptophyta</taxon>
        <taxon>Embryophyta</taxon>
        <taxon>Tracheophyta</taxon>
        <taxon>Spermatophyta</taxon>
        <taxon>Magnoliopsida</taxon>
        <taxon>Liliopsida</taxon>
        <taxon>Poales</taxon>
        <taxon>Poaceae</taxon>
        <taxon>BOP clade</taxon>
        <taxon>Oryzoideae</taxon>
        <taxon>Oryzeae</taxon>
        <taxon>Oryzinae</taxon>
        <taxon>Oryza</taxon>
        <taxon>Oryza meyeriana</taxon>
    </lineage>
</organism>
<evidence type="ECO:0000313" key="2">
    <source>
        <dbReference type="Proteomes" id="UP000479710"/>
    </source>
</evidence>
<sequence length="183" mass="20547">MAIGLHWRHREGLAPMADGNVEHLRRREGLAPMSMRLASADDDVDGQHRCWCTWSACTPPKQGLRGCHRIKDSEDAVDAHETYQSLPFTDILVISVPQIDVGLIPKRNQWTMTSIIEKFRGRANCKESYRSSFVPWPTGLKGEELAGRPMALEARFVDGGELIVLVFLALQQTEGNSEIKHVN</sequence>
<name>A0A6G1DII2_9ORYZ</name>
<protein>
    <submittedName>
        <fullName evidence="1">Uncharacterized protein</fullName>
    </submittedName>
</protein>